<name>A0ABD6A032_9EURY</name>
<keyword evidence="1" id="KW-0472">Membrane</keyword>
<gene>
    <name evidence="2" type="ORF">ACFQKE_12155</name>
</gene>
<dbReference type="EMBL" id="JBHTAT010000001">
    <property type="protein sequence ID" value="MFC7256035.1"/>
    <property type="molecule type" value="Genomic_DNA"/>
</dbReference>
<evidence type="ECO:0008006" key="4">
    <source>
        <dbReference type="Google" id="ProtNLM"/>
    </source>
</evidence>
<feature type="transmembrane region" description="Helical" evidence="1">
    <location>
        <begin position="226"/>
        <end position="244"/>
    </location>
</feature>
<accession>A0ABD6A032</accession>
<organism evidence="2 3">
    <name type="scientific">Haloplanus litoreus</name>
    <dbReference type="NCBI Taxonomy" id="767515"/>
    <lineage>
        <taxon>Archaea</taxon>
        <taxon>Methanobacteriati</taxon>
        <taxon>Methanobacteriota</taxon>
        <taxon>Stenosarchaea group</taxon>
        <taxon>Halobacteria</taxon>
        <taxon>Halobacteriales</taxon>
        <taxon>Haloferacaceae</taxon>
        <taxon>Haloplanus</taxon>
    </lineage>
</organism>
<proteinExistence type="predicted"/>
<keyword evidence="1" id="KW-0812">Transmembrane</keyword>
<keyword evidence="3" id="KW-1185">Reference proteome</keyword>
<protein>
    <recommendedName>
        <fullName evidence="4">RING-type E3 ubiquitin transferase</fullName>
    </recommendedName>
</protein>
<dbReference type="GeneID" id="96954415"/>
<dbReference type="RefSeq" id="WP_379704497.1">
    <property type="nucleotide sequence ID" value="NZ_JBHTAT010000001.1"/>
</dbReference>
<dbReference type="Proteomes" id="UP001596434">
    <property type="component" value="Unassembled WGS sequence"/>
</dbReference>
<feature type="transmembrane region" description="Helical" evidence="1">
    <location>
        <begin position="12"/>
        <end position="30"/>
    </location>
</feature>
<keyword evidence="1" id="KW-1133">Transmembrane helix</keyword>
<reference evidence="2 3" key="1">
    <citation type="journal article" date="2019" name="Int. J. Syst. Evol. Microbiol.">
        <title>The Global Catalogue of Microorganisms (GCM) 10K type strain sequencing project: providing services to taxonomists for standard genome sequencing and annotation.</title>
        <authorList>
            <consortium name="The Broad Institute Genomics Platform"/>
            <consortium name="The Broad Institute Genome Sequencing Center for Infectious Disease"/>
            <person name="Wu L."/>
            <person name="Ma J."/>
        </authorList>
    </citation>
    <scope>NUCLEOTIDE SEQUENCE [LARGE SCALE GENOMIC DNA]</scope>
    <source>
        <strain evidence="2 3">GX21</strain>
    </source>
</reference>
<sequence>MVPSSTPSPFGIVVLAIGLFVSLVSLRHVWRSSALLRATAVSRIDGSPDGSLVRLSGTVEAGADTLDAPFSGVDCVALRSTVEERRFGAFLLPTYVTIDDPARSVAFAVRTPHAAIPVAAPLRTVVLDSAVVATVGPTESPPDRIAQYERETDGLPHETVFRSPPAVVAPLARALSLGARRYSEQRASPGDEVTVVGSVVDDGVDPLVVADGTPTRALVRSSKTSLAGLSIGGFALVVGVWLVLVG</sequence>
<evidence type="ECO:0000313" key="3">
    <source>
        <dbReference type="Proteomes" id="UP001596434"/>
    </source>
</evidence>
<evidence type="ECO:0000313" key="2">
    <source>
        <dbReference type="EMBL" id="MFC7256035.1"/>
    </source>
</evidence>
<comment type="caution">
    <text evidence="2">The sequence shown here is derived from an EMBL/GenBank/DDBJ whole genome shotgun (WGS) entry which is preliminary data.</text>
</comment>
<dbReference type="AlphaFoldDB" id="A0ABD6A032"/>
<evidence type="ECO:0000256" key="1">
    <source>
        <dbReference type="SAM" id="Phobius"/>
    </source>
</evidence>